<dbReference type="AlphaFoldDB" id="A0A9N8H1V9"/>
<proteinExistence type="predicted"/>
<organism evidence="1 2">
    <name type="scientific">Providencia rettgeri</name>
    <dbReference type="NCBI Taxonomy" id="587"/>
    <lineage>
        <taxon>Bacteria</taxon>
        <taxon>Pseudomonadati</taxon>
        <taxon>Pseudomonadota</taxon>
        <taxon>Gammaproteobacteria</taxon>
        <taxon>Enterobacterales</taxon>
        <taxon>Morganellaceae</taxon>
        <taxon>Providencia</taxon>
    </lineage>
</organism>
<comment type="caution">
    <text evidence="1">The sequence shown here is derived from an EMBL/GenBank/DDBJ whole genome shotgun (WGS) entry which is preliminary data.</text>
</comment>
<evidence type="ECO:0000313" key="2">
    <source>
        <dbReference type="Proteomes" id="UP000834611"/>
    </source>
</evidence>
<protein>
    <submittedName>
        <fullName evidence="1">Uncharacterized protein</fullName>
    </submittedName>
</protein>
<name>A0A9N8H1V9_PRORE</name>
<reference evidence="1" key="1">
    <citation type="submission" date="2020-05" db="EMBL/GenBank/DDBJ databases">
        <authorList>
            <person name="Delgado-Blas J."/>
        </authorList>
    </citation>
    <scope>NUCLEOTIDE SEQUENCE</scope>
    <source>
        <strain evidence="1">BB1453</strain>
    </source>
</reference>
<gene>
    <name evidence="1" type="ORF">GHA_04771</name>
</gene>
<evidence type="ECO:0000313" key="1">
    <source>
        <dbReference type="EMBL" id="CAB5721127.1"/>
    </source>
</evidence>
<dbReference type="Proteomes" id="UP000834611">
    <property type="component" value="Unassembled WGS sequence"/>
</dbReference>
<dbReference type="EMBL" id="CAHPSF010000111">
    <property type="protein sequence ID" value="CAB5721127.1"/>
    <property type="molecule type" value="Genomic_DNA"/>
</dbReference>
<accession>A0A9N8H1V9</accession>
<sequence length="71" mass="8488">MRNSHHVKIADNLFYNPVGQTVLFPQLIVNPYTHHNHIVVGLELPNLESNQNVHQQYHHRLLFFYLKYLLL</sequence>